<dbReference type="Proteomes" id="UP001308005">
    <property type="component" value="Unassembled WGS sequence"/>
</dbReference>
<dbReference type="SUPFAM" id="SSF56784">
    <property type="entry name" value="HAD-like"/>
    <property type="match status" value="1"/>
</dbReference>
<reference evidence="2 3" key="2">
    <citation type="submission" date="2024-01" db="EMBL/GenBank/DDBJ databases">
        <authorList>
            <person name="Xie X."/>
        </authorList>
    </citation>
    <scope>NUCLEOTIDE SEQUENCE [LARGE SCALE GENOMIC DNA]</scope>
    <source>
        <strain evidence="2">SCUT-1</strain>
    </source>
</reference>
<accession>A0ABU6CV43</accession>
<keyword evidence="1" id="KW-0472">Membrane</keyword>
<dbReference type="InterPro" id="IPR036412">
    <property type="entry name" value="HAD-like_sf"/>
</dbReference>
<name>A0ABU6CV43_9GAMM</name>
<keyword evidence="1" id="KW-1133">Transmembrane helix</keyword>
<evidence type="ECO:0000313" key="2">
    <source>
        <dbReference type="EMBL" id="MEB4590258.1"/>
    </source>
</evidence>
<evidence type="ECO:0000256" key="1">
    <source>
        <dbReference type="SAM" id="Phobius"/>
    </source>
</evidence>
<dbReference type="RefSeq" id="WP_324693534.1">
    <property type="nucleotide sequence ID" value="NZ_JAYMYJ010000042.1"/>
</dbReference>
<evidence type="ECO:0000313" key="3">
    <source>
        <dbReference type="Proteomes" id="UP001308005"/>
    </source>
</evidence>
<dbReference type="Gene3D" id="3.40.50.1000">
    <property type="entry name" value="HAD superfamily/HAD-like"/>
    <property type="match status" value="1"/>
</dbReference>
<sequence>MIWLPVLVAGGAVYAGGKALRRFGKPQWFGRKPAGDSQPELQQADRELALSAASLGVAAAGGLLQLPLLGWVSFPVTVFLLVPVIREAGQVLGKQRRINDQVLTTTRLAVCSVMGYTFIAALDAGLHALTHRMQVRNEADWRQSLQRHLGADGQALTGWLEQASQSPTLIQQQGERLGRQAAPLMLATCVLSTPVLGINHSAAFLTTFFGAHLRKLGPYTAREFMRQALEEGIVLTHPQLLDQAVRVDTLAFDGRVLRDAQAGGLVQALRQRQCAVYVFDTEDETASQPLDVDGWFNTDMEGRAEQIRQWRSAGKTVCYIGDGETDAAAMRAANLPVIQRKGALRVEGFPCVLLPGADLVPLFRVLALAESFTSRQRFNLVMPIGVDLVDISTTLLLDFGLVYSVMFTYTGLMLGMHNVRQPEPSTPTAMQWLPSTA</sequence>
<reference evidence="3" key="1">
    <citation type="submission" date="2023-07" db="EMBL/GenBank/DDBJ databases">
        <title>The carbon used by Thiothrix.</title>
        <authorList>
            <person name="Chen L."/>
        </authorList>
    </citation>
    <scope>NUCLEOTIDE SEQUENCE [LARGE SCALE GENOMIC DNA]</scope>
</reference>
<gene>
    <name evidence="2" type="ORF">VSS37_04650</name>
</gene>
<feature type="transmembrane region" description="Helical" evidence="1">
    <location>
        <begin position="106"/>
        <end position="129"/>
    </location>
</feature>
<protein>
    <submittedName>
        <fullName evidence="2">Uncharacterized protein</fullName>
    </submittedName>
</protein>
<dbReference type="EMBL" id="JAYMYJ010000042">
    <property type="protein sequence ID" value="MEB4590258.1"/>
    <property type="molecule type" value="Genomic_DNA"/>
</dbReference>
<keyword evidence="1" id="KW-0812">Transmembrane</keyword>
<keyword evidence="3" id="KW-1185">Reference proteome</keyword>
<dbReference type="InterPro" id="IPR023214">
    <property type="entry name" value="HAD_sf"/>
</dbReference>
<proteinExistence type="predicted"/>
<feature type="transmembrane region" description="Helical" evidence="1">
    <location>
        <begin position="68"/>
        <end position="85"/>
    </location>
</feature>
<comment type="caution">
    <text evidence="2">The sequence shown here is derived from an EMBL/GenBank/DDBJ whole genome shotgun (WGS) entry which is preliminary data.</text>
</comment>
<organism evidence="2 3">
    <name type="scientific">Candidatus Thiothrix phosphatis</name>
    <dbReference type="NCBI Taxonomy" id="3112415"/>
    <lineage>
        <taxon>Bacteria</taxon>
        <taxon>Pseudomonadati</taxon>
        <taxon>Pseudomonadota</taxon>
        <taxon>Gammaproteobacteria</taxon>
        <taxon>Thiotrichales</taxon>
        <taxon>Thiotrichaceae</taxon>
        <taxon>Thiothrix</taxon>
    </lineage>
</organism>